<comment type="pathway">
    <text evidence="1">Antibiotic biosynthesis; vancomycin biosynthesis.</text>
</comment>
<dbReference type="Gene3D" id="1.10.630.10">
    <property type="entry name" value="Cytochrome P450"/>
    <property type="match status" value="1"/>
</dbReference>
<dbReference type="RefSeq" id="WP_091504030.1">
    <property type="nucleotide sequence ID" value="NZ_FORP01000001.1"/>
</dbReference>
<sequence>MVPELDLSDPAVLHDPFATYGALREKSPVARLLAPGFGSMWAVLRHAEARELLADPRFGPSSASYLRPDVPEHCRPYLRTMQEVGGDEHLRLRRTVAPAFTPRRAEDFRARVARIVDRLLDALPDGPVDLLEHFARPLPVEVICELVGVPGADRPRWHSYAATIATGAGPAFAEALPSAIEDAKGTVARARVAPGDDLVTDLLRTDLSEVDTVTLVWHLVLAGQTPANLVANAVEALLTHPEQLAAVRADPALAPRAVEEALRWCGPQPLTVPRFGTEDAEIGGVRIPEGEPVTVVIAAANRDPRVFPDPDRFDITREPGAQHLSFAHGPHFCLGASFARVQTEVAISALLGRFPDLALADPVERAPDPGTWRPVALPVRR</sequence>
<keyword evidence="7" id="KW-0503">Monooxygenase</keyword>
<evidence type="ECO:0000256" key="4">
    <source>
        <dbReference type="ARBA" id="ARBA00022723"/>
    </source>
</evidence>
<dbReference type="CDD" id="cd11029">
    <property type="entry name" value="CYP107-like"/>
    <property type="match status" value="1"/>
</dbReference>
<dbReference type="FunFam" id="1.10.630.10:FF:000018">
    <property type="entry name" value="Cytochrome P450 monooxygenase"/>
    <property type="match status" value="1"/>
</dbReference>
<dbReference type="GO" id="GO:0016705">
    <property type="term" value="F:oxidoreductase activity, acting on paired donors, with incorporation or reduction of molecular oxygen"/>
    <property type="evidence" value="ECO:0007669"/>
    <property type="project" value="InterPro"/>
</dbReference>
<comment type="similarity">
    <text evidence="2">Belongs to the cytochrome P450 family.</text>
</comment>
<reference evidence="9 10" key="1">
    <citation type="submission" date="2016-10" db="EMBL/GenBank/DDBJ databases">
        <authorList>
            <person name="de Groot N.N."/>
        </authorList>
    </citation>
    <scope>NUCLEOTIDE SEQUENCE [LARGE SCALE GENOMIC DNA]</scope>
    <source>
        <strain evidence="9 10">DSM 44468</strain>
    </source>
</reference>
<evidence type="ECO:0000256" key="5">
    <source>
        <dbReference type="ARBA" id="ARBA00023002"/>
    </source>
</evidence>
<dbReference type="InterPro" id="IPR036396">
    <property type="entry name" value="Cyt_P450_sf"/>
</dbReference>
<keyword evidence="6" id="KW-0408">Iron</keyword>
<evidence type="ECO:0000313" key="9">
    <source>
        <dbReference type="EMBL" id="SFI71462.1"/>
    </source>
</evidence>
<accession>A0A1I3KG39</accession>
<dbReference type="GO" id="GO:0020037">
    <property type="term" value="F:heme binding"/>
    <property type="evidence" value="ECO:0007669"/>
    <property type="project" value="InterPro"/>
</dbReference>
<dbReference type="PANTHER" id="PTHR46696:SF1">
    <property type="entry name" value="CYTOCHROME P450 YJIB-RELATED"/>
    <property type="match status" value="1"/>
</dbReference>
<dbReference type="InterPro" id="IPR002397">
    <property type="entry name" value="Cyt_P450_B"/>
</dbReference>
<dbReference type="GO" id="GO:0004497">
    <property type="term" value="F:monooxygenase activity"/>
    <property type="evidence" value="ECO:0007669"/>
    <property type="project" value="UniProtKB-KW"/>
</dbReference>
<evidence type="ECO:0000313" key="10">
    <source>
        <dbReference type="Proteomes" id="UP000199025"/>
    </source>
</evidence>
<dbReference type="PANTHER" id="PTHR46696">
    <property type="entry name" value="P450, PUTATIVE (EUROFUNG)-RELATED"/>
    <property type="match status" value="1"/>
</dbReference>
<dbReference type="STRING" id="115433.SAMN05421835_101546"/>
<evidence type="ECO:0000256" key="2">
    <source>
        <dbReference type="ARBA" id="ARBA00010617"/>
    </source>
</evidence>
<keyword evidence="3" id="KW-0349">Heme</keyword>
<keyword evidence="10" id="KW-1185">Reference proteome</keyword>
<dbReference type="GO" id="GO:0005506">
    <property type="term" value="F:iron ion binding"/>
    <property type="evidence" value="ECO:0007669"/>
    <property type="project" value="InterPro"/>
</dbReference>
<dbReference type="OrthoDB" id="4133219at2"/>
<evidence type="ECO:0000256" key="8">
    <source>
        <dbReference type="ARBA" id="ARBA00055433"/>
    </source>
</evidence>
<evidence type="ECO:0000256" key="6">
    <source>
        <dbReference type="ARBA" id="ARBA00023004"/>
    </source>
</evidence>
<evidence type="ECO:0000256" key="3">
    <source>
        <dbReference type="ARBA" id="ARBA00022617"/>
    </source>
</evidence>
<protein>
    <submittedName>
        <fullName evidence="9">Cytochrome P450</fullName>
    </submittedName>
</protein>
<name>A0A1I3KG39_9PSEU</name>
<evidence type="ECO:0000256" key="7">
    <source>
        <dbReference type="ARBA" id="ARBA00023033"/>
    </source>
</evidence>
<keyword evidence="4" id="KW-0479">Metal-binding</keyword>
<dbReference type="InterPro" id="IPR001128">
    <property type="entry name" value="Cyt_P450"/>
</dbReference>
<dbReference type="SUPFAM" id="SSF48264">
    <property type="entry name" value="Cytochrome P450"/>
    <property type="match status" value="1"/>
</dbReference>
<proteinExistence type="inferred from homology"/>
<dbReference type="AlphaFoldDB" id="A0A1I3KG39"/>
<dbReference type="Proteomes" id="UP000199025">
    <property type="component" value="Unassembled WGS sequence"/>
</dbReference>
<dbReference type="EMBL" id="FORP01000001">
    <property type="protein sequence ID" value="SFI71462.1"/>
    <property type="molecule type" value="Genomic_DNA"/>
</dbReference>
<organism evidence="9 10">
    <name type="scientific">Amycolatopsis sacchari</name>
    <dbReference type="NCBI Taxonomy" id="115433"/>
    <lineage>
        <taxon>Bacteria</taxon>
        <taxon>Bacillati</taxon>
        <taxon>Actinomycetota</taxon>
        <taxon>Actinomycetes</taxon>
        <taxon>Pseudonocardiales</taxon>
        <taxon>Pseudonocardiaceae</taxon>
        <taxon>Amycolatopsis</taxon>
    </lineage>
</organism>
<comment type="function">
    <text evidence="8">Involved in the coupling of aromatic side chains of the heptapeptide of vancomycin.</text>
</comment>
<keyword evidence="5" id="KW-0560">Oxidoreductase</keyword>
<dbReference type="PRINTS" id="PR00359">
    <property type="entry name" value="BP450"/>
</dbReference>
<gene>
    <name evidence="9" type="ORF">SAMN05421835_101546</name>
</gene>
<evidence type="ECO:0000256" key="1">
    <source>
        <dbReference type="ARBA" id="ARBA00004660"/>
    </source>
</evidence>
<dbReference type="Pfam" id="PF00067">
    <property type="entry name" value="p450"/>
    <property type="match status" value="1"/>
</dbReference>